<keyword evidence="1" id="KW-0175">Coiled coil</keyword>
<dbReference type="Proteomes" id="UP000653797">
    <property type="component" value="Unassembled WGS sequence"/>
</dbReference>
<feature type="transmembrane region" description="Helical" evidence="2">
    <location>
        <begin position="6"/>
        <end position="25"/>
    </location>
</feature>
<feature type="transmembrane region" description="Helical" evidence="2">
    <location>
        <begin position="37"/>
        <end position="56"/>
    </location>
</feature>
<keyword evidence="2" id="KW-0812">Transmembrane</keyword>
<keyword evidence="4" id="KW-1185">Reference proteome</keyword>
<gene>
    <name evidence="3" type="ORF">IC230_12910</name>
</gene>
<comment type="caution">
    <text evidence="3">The sequence shown here is derived from an EMBL/GenBank/DDBJ whole genome shotgun (WGS) entry which is preliminary data.</text>
</comment>
<proteinExistence type="predicted"/>
<dbReference type="AlphaFoldDB" id="A0A927B1V9"/>
<dbReference type="EMBL" id="JACXAA010000004">
    <property type="protein sequence ID" value="MBD2753798.1"/>
    <property type="molecule type" value="Genomic_DNA"/>
</dbReference>
<reference evidence="3" key="1">
    <citation type="submission" date="2020-09" db="EMBL/GenBank/DDBJ databases">
        <authorList>
            <person name="Kim M.K."/>
        </authorList>
    </citation>
    <scope>NUCLEOTIDE SEQUENCE</scope>
    <source>
        <strain evidence="3">BT704</strain>
    </source>
</reference>
<accession>A0A927B1V9</accession>
<feature type="transmembrane region" description="Helical" evidence="2">
    <location>
        <begin position="62"/>
        <end position="80"/>
    </location>
</feature>
<feature type="coiled-coil region" evidence="1">
    <location>
        <begin position="202"/>
        <end position="240"/>
    </location>
</feature>
<evidence type="ECO:0000313" key="4">
    <source>
        <dbReference type="Proteomes" id="UP000653797"/>
    </source>
</evidence>
<keyword evidence="2" id="KW-1133">Transmembrane helix</keyword>
<sequence>MKDFVFEFWYWLTVTLSLLFTYSYGVRWYQTMGYSKGHRVLGLLGVSGVAVCVIVLAFARDYAYVFLPLGCLGLSAWLIYNNWYNKHYPVPVGGMRSIAEPGQPDYVAQNRLLRYLANPEKHEKQKPLYLRSLRMVAIVGGALFAFGFGFSRVVYYIHQGDVRVAATIESFGKQSQQQLARVAKEVTQAVVDSTSKTVTKAVDTLRKETKSLKAEVKTNRAEAQQTAKDVKQDLRRANARLSRPASLIINQPTPRASLLPVNSPDYSDKVKPIVSPPAPKFKKKYGWYLESETESDSIIYARQYP</sequence>
<evidence type="ECO:0000313" key="3">
    <source>
        <dbReference type="EMBL" id="MBD2753798.1"/>
    </source>
</evidence>
<keyword evidence="2" id="KW-0472">Membrane</keyword>
<dbReference type="RefSeq" id="WP_191039445.1">
    <property type="nucleotide sequence ID" value="NZ_JACXAA010000004.1"/>
</dbReference>
<evidence type="ECO:0000256" key="1">
    <source>
        <dbReference type="SAM" id="Coils"/>
    </source>
</evidence>
<organism evidence="3 4">
    <name type="scientific">Spirosoma validum</name>
    <dbReference type="NCBI Taxonomy" id="2771355"/>
    <lineage>
        <taxon>Bacteria</taxon>
        <taxon>Pseudomonadati</taxon>
        <taxon>Bacteroidota</taxon>
        <taxon>Cytophagia</taxon>
        <taxon>Cytophagales</taxon>
        <taxon>Cytophagaceae</taxon>
        <taxon>Spirosoma</taxon>
    </lineage>
</organism>
<name>A0A927B1V9_9BACT</name>
<evidence type="ECO:0000256" key="2">
    <source>
        <dbReference type="SAM" id="Phobius"/>
    </source>
</evidence>
<protein>
    <submittedName>
        <fullName evidence="3">Uncharacterized protein</fullName>
    </submittedName>
</protein>
<feature type="transmembrane region" description="Helical" evidence="2">
    <location>
        <begin position="135"/>
        <end position="157"/>
    </location>
</feature>